<dbReference type="PANTHER" id="PTHR34548">
    <property type="entry name" value="PROTEIN TIC 21, CHLOROPLASTIC"/>
    <property type="match status" value="1"/>
</dbReference>
<feature type="transmembrane region" description="Helical" evidence="1">
    <location>
        <begin position="112"/>
        <end position="139"/>
    </location>
</feature>
<feature type="transmembrane region" description="Helical" evidence="1">
    <location>
        <begin position="62"/>
        <end position="82"/>
    </location>
</feature>
<dbReference type="EMBL" id="JADWDC010000108">
    <property type="protein sequence ID" value="MCC0179737.1"/>
    <property type="molecule type" value="Genomic_DNA"/>
</dbReference>
<evidence type="ECO:0000313" key="3">
    <source>
        <dbReference type="Proteomes" id="UP000729733"/>
    </source>
</evidence>
<dbReference type="RefSeq" id="WP_229642836.1">
    <property type="nucleotide sequence ID" value="NZ_JADWDC010000108.1"/>
</dbReference>
<accession>A0A964BWV4</accession>
<dbReference type="PANTHER" id="PTHR34548:SF2">
    <property type="entry name" value="PROTEIN TIC 21, CHLOROPLASTIC"/>
    <property type="match status" value="1"/>
</dbReference>
<protein>
    <submittedName>
        <fullName evidence="2">DUF3611 family protein</fullName>
    </submittedName>
</protein>
<keyword evidence="1" id="KW-1133">Transmembrane helix</keyword>
<sequence>MNRPTKLSQNNPLPDKQKFAKIFRNLSNVSYWIHLVLGVISGVTLLLVFFSRSATNNSGIGLGIFIAMFSLMALGFRVYWAYRYRQLAKKLQRVNPDLQPSRTEILQVLRTGLLASSIGLFLAFIASEVSLVSLVAGAIARPQGVAVYEREQVIKIADLLLILAQLNILGAHFLGSANSLGLLSWISKEKV</sequence>
<feature type="transmembrane region" description="Helical" evidence="1">
    <location>
        <begin position="159"/>
        <end position="186"/>
    </location>
</feature>
<keyword evidence="3" id="KW-1185">Reference proteome</keyword>
<keyword evidence="1" id="KW-0472">Membrane</keyword>
<keyword evidence="1" id="KW-0812">Transmembrane</keyword>
<evidence type="ECO:0000256" key="1">
    <source>
        <dbReference type="SAM" id="Phobius"/>
    </source>
</evidence>
<dbReference type="Proteomes" id="UP000729733">
    <property type="component" value="Unassembled WGS sequence"/>
</dbReference>
<dbReference type="InterPro" id="IPR022051">
    <property type="entry name" value="DUF3611"/>
</dbReference>
<dbReference type="AlphaFoldDB" id="A0A964BWV4"/>
<feature type="transmembrane region" description="Helical" evidence="1">
    <location>
        <begin position="31"/>
        <end position="50"/>
    </location>
</feature>
<reference evidence="2" key="1">
    <citation type="journal article" date="2021" name="Antonie Van Leeuwenhoek">
        <title>Draft genome and description of Waterburya agarophytonicola gen. nov. sp. nov. (Pleurocapsales, Cyanobacteria): a seaweed symbiont.</title>
        <authorList>
            <person name="Bonthond G."/>
            <person name="Shalygin S."/>
            <person name="Bayer T."/>
            <person name="Weinberger F."/>
        </authorList>
    </citation>
    <scope>NUCLEOTIDE SEQUENCE</scope>
    <source>
        <strain evidence="2">KI4</strain>
    </source>
</reference>
<organism evidence="2 3">
    <name type="scientific">Waterburya agarophytonicola KI4</name>
    <dbReference type="NCBI Taxonomy" id="2874699"/>
    <lineage>
        <taxon>Bacteria</taxon>
        <taxon>Bacillati</taxon>
        <taxon>Cyanobacteriota</taxon>
        <taxon>Cyanophyceae</taxon>
        <taxon>Pleurocapsales</taxon>
        <taxon>Hyellaceae</taxon>
        <taxon>Waterburya</taxon>
        <taxon>Waterburya agarophytonicola</taxon>
    </lineage>
</organism>
<name>A0A964BWV4_9CYAN</name>
<proteinExistence type="predicted"/>
<evidence type="ECO:0000313" key="2">
    <source>
        <dbReference type="EMBL" id="MCC0179737.1"/>
    </source>
</evidence>
<gene>
    <name evidence="2" type="ORF">I4641_22605</name>
</gene>
<dbReference type="Pfam" id="PF12263">
    <property type="entry name" value="DUF3611"/>
    <property type="match status" value="1"/>
</dbReference>
<comment type="caution">
    <text evidence="2">The sequence shown here is derived from an EMBL/GenBank/DDBJ whole genome shotgun (WGS) entry which is preliminary data.</text>
</comment>